<accession>A0ACC1Z199</accession>
<dbReference type="EMBL" id="CM051394">
    <property type="protein sequence ID" value="KAJ4729522.1"/>
    <property type="molecule type" value="Genomic_DNA"/>
</dbReference>
<protein>
    <submittedName>
        <fullName evidence="1">Acyltransferase-like protein, chloroplastic</fullName>
    </submittedName>
</protein>
<name>A0ACC1Z199_MELAZ</name>
<keyword evidence="2" id="KW-1185">Reference proteome</keyword>
<gene>
    <name evidence="1" type="ORF">OWV82_002293</name>
</gene>
<organism evidence="1 2">
    <name type="scientific">Melia azedarach</name>
    <name type="common">Chinaberry tree</name>
    <dbReference type="NCBI Taxonomy" id="155640"/>
    <lineage>
        <taxon>Eukaryota</taxon>
        <taxon>Viridiplantae</taxon>
        <taxon>Streptophyta</taxon>
        <taxon>Embryophyta</taxon>
        <taxon>Tracheophyta</taxon>
        <taxon>Spermatophyta</taxon>
        <taxon>Magnoliopsida</taxon>
        <taxon>eudicotyledons</taxon>
        <taxon>Gunneridae</taxon>
        <taxon>Pentapetalae</taxon>
        <taxon>rosids</taxon>
        <taxon>malvids</taxon>
        <taxon>Sapindales</taxon>
        <taxon>Meliaceae</taxon>
        <taxon>Melia</taxon>
    </lineage>
</organism>
<evidence type="ECO:0000313" key="2">
    <source>
        <dbReference type="Proteomes" id="UP001164539"/>
    </source>
</evidence>
<proteinExistence type="predicted"/>
<reference evidence="1 2" key="1">
    <citation type="journal article" date="2023" name="Science">
        <title>Complex scaffold remodeling in plant triterpene biosynthesis.</title>
        <authorList>
            <person name="De La Pena R."/>
            <person name="Hodgson H."/>
            <person name="Liu J.C."/>
            <person name="Stephenson M.J."/>
            <person name="Martin A.C."/>
            <person name="Owen C."/>
            <person name="Harkess A."/>
            <person name="Leebens-Mack J."/>
            <person name="Jimenez L.E."/>
            <person name="Osbourn A."/>
            <person name="Sattely E.S."/>
        </authorList>
    </citation>
    <scope>NUCLEOTIDE SEQUENCE [LARGE SCALE GENOMIC DNA]</scope>
    <source>
        <strain evidence="2">cv. JPN11</strain>
        <tissue evidence="1">Leaf</tissue>
    </source>
</reference>
<evidence type="ECO:0000313" key="1">
    <source>
        <dbReference type="EMBL" id="KAJ4729522.1"/>
    </source>
</evidence>
<sequence length="710" mass="80157">MAMAMIRACFSSPDLSPIFRQETTTTSSGKPKQNPVSKRLAVSTEQISNAAMTKTTSRGRNFVEDKSKSSSKEAETLKRVDVEEYHPEAEQSEGNRKSLKDYFDEAKYMIRSDGGPPRWFSPLECGVHSPDSPPLLYLPGIDGVGLGLIMQQQQRLGEIFDIWCLHIPVKDRTSFAGLVKLVERTVRSENNRFPNRPIYLVGESVGACLALAVAAQNPDIDLVLILANPATSFSKSQLQPIIPLLEHMPDQVLLGLPYMLRLMEGDPLRMAADNLLKGLSLQQKVGELSWDLVTMSSHLSVVADILPKETLLWKLEMLKSASAYANSCLHAVKAQTLILSSGRDQLFPSQEEGERLRHVLSNCQNRLFSDTGHFLFLEDGIDLVTIIKGTSFYRRGKYHDYVSDFKPPTPSEFKKIYESHRLIYAATGPVTLSTLEDGKIVRGLAGIPSQGPVLFVSYHMLLGLELVPLVCQFMIERNILLRGMAHPVMFYKLRDGLLPEIATFDNHRIMGAVPVSATNLYRLLSSKSHVLLYPGGMREALHRKGEEYKLFWPDHPEFVRMAAKFGAKIVPFGVVGEDDIGQVVFDYNDLMKIPYFRDRIGEITSETIKLRIGSSDEVSNQDIHLPGILPKVPGRFYYYFGKPIETEGRKQELRDRKRCRDLYLEVKSEVEKCIAYLKEKRETDPYRNLFARLTYQATHGFTDEVPTFEI</sequence>
<dbReference type="Proteomes" id="UP001164539">
    <property type="component" value="Chromosome 1"/>
</dbReference>
<comment type="caution">
    <text evidence="1">The sequence shown here is derived from an EMBL/GenBank/DDBJ whole genome shotgun (WGS) entry which is preliminary data.</text>
</comment>